<accession>A0A9D3N1D7</accession>
<keyword evidence="3" id="KW-1185">Reference proteome</keyword>
<evidence type="ECO:0000256" key="1">
    <source>
        <dbReference type="SAM" id="MobiDB-lite"/>
    </source>
</evidence>
<name>A0A9D3N1D7_9TELE</name>
<gene>
    <name evidence="2" type="ORF">KOW79_022717</name>
</gene>
<dbReference type="EMBL" id="JAHKSW010000029">
    <property type="protein sequence ID" value="KAG7314221.1"/>
    <property type="molecule type" value="Genomic_DNA"/>
</dbReference>
<evidence type="ECO:0000313" key="3">
    <source>
        <dbReference type="Proteomes" id="UP000824219"/>
    </source>
</evidence>
<dbReference type="Proteomes" id="UP000824219">
    <property type="component" value="Linkage Group LG29"/>
</dbReference>
<organism evidence="2 3">
    <name type="scientific">Hemibagrus wyckioides</name>
    <dbReference type="NCBI Taxonomy" id="337641"/>
    <lineage>
        <taxon>Eukaryota</taxon>
        <taxon>Metazoa</taxon>
        <taxon>Chordata</taxon>
        <taxon>Craniata</taxon>
        <taxon>Vertebrata</taxon>
        <taxon>Euteleostomi</taxon>
        <taxon>Actinopterygii</taxon>
        <taxon>Neopterygii</taxon>
        <taxon>Teleostei</taxon>
        <taxon>Ostariophysi</taxon>
        <taxon>Siluriformes</taxon>
        <taxon>Bagridae</taxon>
        <taxon>Hemibagrus</taxon>
    </lineage>
</organism>
<proteinExistence type="predicted"/>
<protein>
    <submittedName>
        <fullName evidence="2">Uncharacterized protein</fullName>
    </submittedName>
</protein>
<evidence type="ECO:0000313" key="2">
    <source>
        <dbReference type="EMBL" id="KAG7314221.1"/>
    </source>
</evidence>
<feature type="compositionally biased region" description="Basic and acidic residues" evidence="1">
    <location>
        <begin position="7"/>
        <end position="25"/>
    </location>
</feature>
<dbReference type="AlphaFoldDB" id="A0A9D3N1D7"/>
<feature type="region of interest" description="Disordered" evidence="1">
    <location>
        <begin position="1"/>
        <end position="27"/>
    </location>
</feature>
<comment type="caution">
    <text evidence="2">The sequence shown here is derived from an EMBL/GenBank/DDBJ whole genome shotgun (WGS) entry which is preliminary data.</text>
</comment>
<sequence>MGLSETSRCDASELRGELREPERPRSSVMQQLIIPECLRLLMLSFPSLRFHLDLLLECVVKLISSHAGVSLYNTAGSSGRERRTLTFPVFSSPGVGPQHGADVTPARFLMDFPG</sequence>
<reference evidence="2 3" key="1">
    <citation type="submission" date="2021-06" db="EMBL/GenBank/DDBJ databases">
        <title>Chromosome-level genome assembly of the red-tail catfish (Hemibagrus wyckioides).</title>
        <authorList>
            <person name="Shao F."/>
        </authorList>
    </citation>
    <scope>NUCLEOTIDE SEQUENCE [LARGE SCALE GENOMIC DNA]</scope>
    <source>
        <strain evidence="2">EC202008001</strain>
        <tissue evidence="2">Blood</tissue>
    </source>
</reference>